<evidence type="ECO:0000313" key="2">
    <source>
        <dbReference type="Proteomes" id="UP001211065"/>
    </source>
</evidence>
<name>A0AAD5TXC6_9FUNG</name>
<dbReference type="Proteomes" id="UP001211065">
    <property type="component" value="Unassembled WGS sequence"/>
</dbReference>
<accession>A0AAD5TXC6</accession>
<sequence length="263" mass="29919">MVMDNYDIKPSKPFCVLELGSKNKQEEIVEKYKDLVSNLNFDSDWYNYPEEKIISELLTDFENLKNCFELMNPRKITELSTRICLSSKDCHKNKWMIVRLAKKYPSFNVEQVLLFHMEIAEKCNPEEHTSILLSSIQQQMLRVEENITQSIKKSSESLSSNILDTGNNISQSITDVKEIGGTVLKAVESNDKTLLSSLTTTENNLSQLIRNSNTITDAHLGSFSSKLIATENIILQNLKTDLSQLCSSVQKVDHNITLTSFDI</sequence>
<dbReference type="EMBL" id="JADGJW010000656">
    <property type="protein sequence ID" value="KAJ3214029.1"/>
    <property type="molecule type" value="Genomic_DNA"/>
</dbReference>
<proteinExistence type="predicted"/>
<organism evidence="1 2">
    <name type="scientific">Clydaea vesicula</name>
    <dbReference type="NCBI Taxonomy" id="447962"/>
    <lineage>
        <taxon>Eukaryota</taxon>
        <taxon>Fungi</taxon>
        <taxon>Fungi incertae sedis</taxon>
        <taxon>Chytridiomycota</taxon>
        <taxon>Chytridiomycota incertae sedis</taxon>
        <taxon>Chytridiomycetes</taxon>
        <taxon>Lobulomycetales</taxon>
        <taxon>Lobulomycetaceae</taxon>
        <taxon>Clydaea</taxon>
    </lineage>
</organism>
<evidence type="ECO:0000313" key="1">
    <source>
        <dbReference type="EMBL" id="KAJ3214029.1"/>
    </source>
</evidence>
<protein>
    <submittedName>
        <fullName evidence="1">Uncharacterized protein</fullName>
    </submittedName>
</protein>
<keyword evidence="2" id="KW-1185">Reference proteome</keyword>
<comment type="caution">
    <text evidence="1">The sequence shown here is derived from an EMBL/GenBank/DDBJ whole genome shotgun (WGS) entry which is preliminary data.</text>
</comment>
<reference evidence="1" key="1">
    <citation type="submission" date="2020-05" db="EMBL/GenBank/DDBJ databases">
        <title>Phylogenomic resolution of chytrid fungi.</title>
        <authorList>
            <person name="Stajich J.E."/>
            <person name="Amses K."/>
            <person name="Simmons R."/>
            <person name="Seto K."/>
            <person name="Myers J."/>
            <person name="Bonds A."/>
            <person name="Quandt C.A."/>
            <person name="Barry K."/>
            <person name="Liu P."/>
            <person name="Grigoriev I."/>
            <person name="Longcore J.E."/>
            <person name="James T.Y."/>
        </authorList>
    </citation>
    <scope>NUCLEOTIDE SEQUENCE</scope>
    <source>
        <strain evidence="1">JEL0476</strain>
    </source>
</reference>
<dbReference type="AlphaFoldDB" id="A0AAD5TXC6"/>
<gene>
    <name evidence="1" type="ORF">HK099_007062</name>
</gene>